<sequence length="215" mass="23255">MVDVGIPLKTSFRDMELVIKAGPVIVVKGKSVRSVAAKSSKGNADHVSLVVSVATDLSKGLNSGGKRNLVVTNSASAHKEIPKEVYELPMGSTNQTTKETIRVIEEGKEIKQRGNMSRSLFGLIRSNGSKGGTRVSTSVKNIYGPKLLKKYERKNPILPVLFDWIPLLITPTNSPNNVVKQSGEAIGAIQVVETDVVQWRVYKAFEEVAGASLKV</sequence>
<dbReference type="Proteomes" id="UP001472677">
    <property type="component" value="Unassembled WGS sequence"/>
</dbReference>
<name>A0ABR2EI15_9ROSI</name>
<evidence type="ECO:0000313" key="1">
    <source>
        <dbReference type="EMBL" id="KAK8560310.1"/>
    </source>
</evidence>
<proteinExistence type="predicted"/>
<gene>
    <name evidence="1" type="ORF">V6N12_013109</name>
</gene>
<organism evidence="1 2">
    <name type="scientific">Hibiscus sabdariffa</name>
    <name type="common">roselle</name>
    <dbReference type="NCBI Taxonomy" id="183260"/>
    <lineage>
        <taxon>Eukaryota</taxon>
        <taxon>Viridiplantae</taxon>
        <taxon>Streptophyta</taxon>
        <taxon>Embryophyta</taxon>
        <taxon>Tracheophyta</taxon>
        <taxon>Spermatophyta</taxon>
        <taxon>Magnoliopsida</taxon>
        <taxon>eudicotyledons</taxon>
        <taxon>Gunneridae</taxon>
        <taxon>Pentapetalae</taxon>
        <taxon>rosids</taxon>
        <taxon>malvids</taxon>
        <taxon>Malvales</taxon>
        <taxon>Malvaceae</taxon>
        <taxon>Malvoideae</taxon>
        <taxon>Hibiscus</taxon>
    </lineage>
</organism>
<keyword evidence="2" id="KW-1185">Reference proteome</keyword>
<accession>A0ABR2EI15</accession>
<dbReference type="EMBL" id="JBBPBM010000014">
    <property type="protein sequence ID" value="KAK8560310.1"/>
    <property type="molecule type" value="Genomic_DNA"/>
</dbReference>
<protein>
    <submittedName>
        <fullName evidence="1">Uncharacterized protein</fullName>
    </submittedName>
</protein>
<reference evidence="1 2" key="1">
    <citation type="journal article" date="2024" name="G3 (Bethesda)">
        <title>Genome assembly of Hibiscus sabdariffa L. provides insights into metabolisms of medicinal natural products.</title>
        <authorList>
            <person name="Kim T."/>
        </authorList>
    </citation>
    <scope>NUCLEOTIDE SEQUENCE [LARGE SCALE GENOMIC DNA]</scope>
    <source>
        <strain evidence="1">TK-2024</strain>
        <tissue evidence="1">Old leaves</tissue>
    </source>
</reference>
<comment type="caution">
    <text evidence="1">The sequence shown here is derived from an EMBL/GenBank/DDBJ whole genome shotgun (WGS) entry which is preliminary data.</text>
</comment>
<evidence type="ECO:0000313" key="2">
    <source>
        <dbReference type="Proteomes" id="UP001472677"/>
    </source>
</evidence>